<dbReference type="Gene3D" id="1.10.10.10">
    <property type="entry name" value="Winged helix-like DNA-binding domain superfamily/Winged helix DNA-binding domain"/>
    <property type="match status" value="1"/>
</dbReference>
<dbReference type="SUPFAM" id="SSF52540">
    <property type="entry name" value="P-loop containing nucleoside triphosphate hydrolases"/>
    <property type="match status" value="1"/>
</dbReference>
<dbReference type="RefSeq" id="WP_396679229.1">
    <property type="nucleotide sequence ID" value="NZ_JBIRPU010000007.1"/>
</dbReference>
<dbReference type="SUPFAM" id="SSF48452">
    <property type="entry name" value="TPR-like"/>
    <property type="match status" value="1"/>
</dbReference>
<dbReference type="InterPro" id="IPR000792">
    <property type="entry name" value="Tscrpt_reg_LuxR_C"/>
</dbReference>
<evidence type="ECO:0000256" key="3">
    <source>
        <dbReference type="ARBA" id="ARBA00023163"/>
    </source>
</evidence>
<keyword evidence="1" id="KW-0805">Transcription regulation</keyword>
<name>A0ABW7SL77_9ACTN</name>
<organism evidence="5 6">
    <name type="scientific">Micromonospora rubida</name>
    <dbReference type="NCBI Taxonomy" id="2697657"/>
    <lineage>
        <taxon>Bacteria</taxon>
        <taxon>Bacillati</taxon>
        <taxon>Actinomycetota</taxon>
        <taxon>Actinomycetes</taxon>
        <taxon>Micromonosporales</taxon>
        <taxon>Micromonosporaceae</taxon>
        <taxon>Micromonospora</taxon>
    </lineage>
</organism>
<proteinExistence type="predicted"/>
<comment type="caution">
    <text evidence="5">The sequence shown here is derived from an EMBL/GenBank/DDBJ whole genome shotgun (WGS) entry which is preliminary data.</text>
</comment>
<dbReference type="PANTHER" id="PTHR44688">
    <property type="entry name" value="DNA-BINDING TRANSCRIPTIONAL ACTIVATOR DEVR_DOSR"/>
    <property type="match status" value="1"/>
</dbReference>
<dbReference type="EMBL" id="JBIRPU010000007">
    <property type="protein sequence ID" value="MFI0793631.1"/>
    <property type="molecule type" value="Genomic_DNA"/>
</dbReference>
<dbReference type="Gene3D" id="1.25.40.10">
    <property type="entry name" value="Tetratricopeptide repeat domain"/>
    <property type="match status" value="1"/>
</dbReference>
<keyword evidence="6" id="KW-1185">Reference proteome</keyword>
<gene>
    <name evidence="5" type="ORF">ACH4OY_13210</name>
</gene>
<dbReference type="InterPro" id="IPR016032">
    <property type="entry name" value="Sig_transdc_resp-reg_C-effctor"/>
</dbReference>
<dbReference type="InterPro" id="IPR027417">
    <property type="entry name" value="P-loop_NTPase"/>
</dbReference>
<protein>
    <submittedName>
        <fullName evidence="5">LuxR C-terminal-related transcriptional regulator</fullName>
    </submittedName>
</protein>
<evidence type="ECO:0000256" key="2">
    <source>
        <dbReference type="ARBA" id="ARBA00023125"/>
    </source>
</evidence>
<keyword evidence="2" id="KW-0238">DNA-binding</keyword>
<dbReference type="Proteomes" id="UP001611075">
    <property type="component" value="Unassembled WGS sequence"/>
</dbReference>
<dbReference type="InterPro" id="IPR059106">
    <property type="entry name" value="WHD_MalT"/>
</dbReference>
<dbReference type="PROSITE" id="PS50043">
    <property type="entry name" value="HTH_LUXR_2"/>
    <property type="match status" value="1"/>
</dbReference>
<dbReference type="Pfam" id="PF00196">
    <property type="entry name" value="GerE"/>
    <property type="match status" value="1"/>
</dbReference>
<keyword evidence="3" id="KW-0804">Transcription</keyword>
<feature type="domain" description="HTH luxR-type" evidence="4">
    <location>
        <begin position="638"/>
        <end position="703"/>
    </location>
</feature>
<reference evidence="5 6" key="1">
    <citation type="submission" date="2024-10" db="EMBL/GenBank/DDBJ databases">
        <title>The Natural Products Discovery Center: Release of the First 8490 Sequenced Strains for Exploring Actinobacteria Biosynthetic Diversity.</title>
        <authorList>
            <person name="Kalkreuter E."/>
            <person name="Kautsar S.A."/>
            <person name="Yang D."/>
            <person name="Bader C.D."/>
            <person name="Teijaro C.N."/>
            <person name="Fluegel L."/>
            <person name="Davis C.M."/>
            <person name="Simpson J.R."/>
            <person name="Lauterbach L."/>
            <person name="Steele A.D."/>
            <person name="Gui C."/>
            <person name="Meng S."/>
            <person name="Li G."/>
            <person name="Viehrig K."/>
            <person name="Ye F."/>
            <person name="Su P."/>
            <person name="Kiefer A.F."/>
            <person name="Nichols A."/>
            <person name="Cepeda A.J."/>
            <person name="Yan W."/>
            <person name="Fan B."/>
            <person name="Jiang Y."/>
            <person name="Adhikari A."/>
            <person name="Zheng C.-J."/>
            <person name="Schuster L."/>
            <person name="Cowan T.M."/>
            <person name="Smanski M.J."/>
            <person name="Chevrette M.G."/>
            <person name="De Carvalho L.P.S."/>
            <person name="Shen B."/>
        </authorList>
    </citation>
    <scope>NUCLEOTIDE SEQUENCE [LARGE SCALE GENOMIC DNA]</scope>
    <source>
        <strain evidence="5 6">NPDC021253</strain>
    </source>
</reference>
<evidence type="ECO:0000313" key="6">
    <source>
        <dbReference type="Proteomes" id="UP001611075"/>
    </source>
</evidence>
<dbReference type="InterPro" id="IPR011990">
    <property type="entry name" value="TPR-like_helical_dom_sf"/>
</dbReference>
<evidence type="ECO:0000256" key="1">
    <source>
        <dbReference type="ARBA" id="ARBA00023015"/>
    </source>
</evidence>
<evidence type="ECO:0000259" key="4">
    <source>
        <dbReference type="PROSITE" id="PS50043"/>
    </source>
</evidence>
<dbReference type="SUPFAM" id="SSF46894">
    <property type="entry name" value="C-terminal effector domain of the bipartite response regulators"/>
    <property type="match status" value="1"/>
</dbReference>
<accession>A0ABW7SL77</accession>
<dbReference type="InterPro" id="IPR036388">
    <property type="entry name" value="WH-like_DNA-bd_sf"/>
</dbReference>
<sequence>MTLIAPAGFGKSTLLALWHAHPGRRRALAVLAVDARDNDPVLLWSGILAALTAAAPGPQWTAVARLLRQTNPDIDAAVLPAVCAALAPHAATTGVTLAIDDCHLLTEPACHRQLAAFVAAQPPNCQLLVASRRNPPLRLARLRAAGRLLEIGPTELRFDAGDAAGLATTAAAGVDLHDGTAQALIEAGEGWPVAVHLAARAMRHHADAATVLAQLTASHGHLDDYITEEIFDGLSRQQAVALARTAVLGQFTTTLAQAVAGDDLPALDSRHPNGLLLVPLDTTGEWFRHHHLIQHALRQRLHRDEPHTLARLHRRAAAWLLAQGRTEDAIEHSLTAGDTATAITSVASAYMAAINTGRRVTVRAWLDRLGTDTVAASAPAAIAAAWVAAVSGDRSAVEHWLRIAERLGHPGPLPDGTASVTSAAALVRAVFGFDGLKPMTEAAHTAVKQETDPTSPWYAMARTALGCAHYLGDKSHAALEPLRRATSSQAATPMVRTLATGVLALAQHHLGQHERAAATAAAAEELAEHFGLQQAPQASMAYIAQAAVAIHQGEHDRARTLLELTLALRRRAPGMSPWPTLCGLTQLAELYLNTGDHVGAAACIIEARALIDEFPDPHSPLLELLDRLDRYPRPAQQATRQPTTLTAQEHALLRLLPAPMTLPQIAAHRHVSLNTIKTQTRAIYRKLGATHRAAAVTTARRHGLIP</sequence>
<dbReference type="PANTHER" id="PTHR44688:SF16">
    <property type="entry name" value="DNA-BINDING TRANSCRIPTIONAL ACTIVATOR DEVR_DOSR"/>
    <property type="match status" value="1"/>
</dbReference>
<evidence type="ECO:0000313" key="5">
    <source>
        <dbReference type="EMBL" id="MFI0793631.1"/>
    </source>
</evidence>
<dbReference type="CDD" id="cd06170">
    <property type="entry name" value="LuxR_C_like"/>
    <property type="match status" value="1"/>
</dbReference>
<dbReference type="SMART" id="SM00421">
    <property type="entry name" value="HTH_LUXR"/>
    <property type="match status" value="1"/>
</dbReference>
<dbReference type="Pfam" id="PF25873">
    <property type="entry name" value="WHD_MalT"/>
    <property type="match status" value="1"/>
</dbReference>